<sequence>MAAQDDAGQDESTGPRRPEFLELFFDLVYLLALIALASKLINRLSWTSAGETLILLMTFTLIWALTAWAADTFDLNRPTVQGQIIAVSFGSLVMAASVPGVSGSHGLVFVIAYLTIHFGSSLYYIILLRDPAPRTRSVRIFTWFCTTSPLWLTGAILGGWTRWVLWAAAITIEYIGASLGFPTRRLIHPPVLQWRLAGERVSERYRQFLIIAFGVAIFGAASELTDQRFTASRGAALLAAFVTVIMMWRIYIHQAGEKLTSAIATATDRSRYTQFAAVAHVVMVAGVIVTAVNSQLVIRRPSGDTPPTWAAVLLGGPALFLIGRGLLDYTVFSRVSWSRPAGLAVLGAVAAVVHLLPPVLVSTAGTLTLIGVAISNLLAIRATPPRPMAPPIG</sequence>
<keyword evidence="1" id="KW-0472">Membrane</keyword>
<feature type="transmembrane region" description="Helical" evidence="1">
    <location>
        <begin position="339"/>
        <end position="356"/>
    </location>
</feature>
<feature type="transmembrane region" description="Helical" evidence="1">
    <location>
        <begin position="20"/>
        <end position="41"/>
    </location>
</feature>
<dbReference type="EMBL" id="BAABJQ010000024">
    <property type="protein sequence ID" value="GAA5195639.1"/>
    <property type="molecule type" value="Genomic_DNA"/>
</dbReference>
<name>A0ABP9SH45_9ACTN</name>
<feature type="transmembrane region" description="Helical" evidence="1">
    <location>
        <begin position="107"/>
        <end position="128"/>
    </location>
</feature>
<feature type="transmembrane region" description="Helical" evidence="1">
    <location>
        <begin position="362"/>
        <end position="380"/>
    </location>
</feature>
<comment type="caution">
    <text evidence="2">The sequence shown here is derived from an EMBL/GenBank/DDBJ whole genome shotgun (WGS) entry which is preliminary data.</text>
</comment>
<accession>A0ABP9SH45</accession>
<evidence type="ECO:0000313" key="3">
    <source>
        <dbReference type="Proteomes" id="UP001501570"/>
    </source>
</evidence>
<dbReference type="PANTHER" id="PTHR36840:SF1">
    <property type="entry name" value="BLL5714 PROTEIN"/>
    <property type="match status" value="1"/>
</dbReference>
<feature type="transmembrane region" description="Helical" evidence="1">
    <location>
        <begin position="204"/>
        <end position="222"/>
    </location>
</feature>
<evidence type="ECO:0000256" key="1">
    <source>
        <dbReference type="SAM" id="Phobius"/>
    </source>
</evidence>
<feature type="transmembrane region" description="Helical" evidence="1">
    <location>
        <begin position="163"/>
        <end position="183"/>
    </location>
</feature>
<dbReference type="Proteomes" id="UP001501570">
    <property type="component" value="Unassembled WGS sequence"/>
</dbReference>
<proteinExistence type="predicted"/>
<protein>
    <submittedName>
        <fullName evidence="2">Low temperature requirement protein A</fullName>
    </submittedName>
</protein>
<organism evidence="2 3">
    <name type="scientific">Rugosimonospora acidiphila</name>
    <dbReference type="NCBI Taxonomy" id="556531"/>
    <lineage>
        <taxon>Bacteria</taxon>
        <taxon>Bacillati</taxon>
        <taxon>Actinomycetota</taxon>
        <taxon>Actinomycetes</taxon>
        <taxon>Micromonosporales</taxon>
        <taxon>Micromonosporaceae</taxon>
        <taxon>Rugosimonospora</taxon>
    </lineage>
</organism>
<keyword evidence="3" id="KW-1185">Reference proteome</keyword>
<feature type="transmembrane region" description="Helical" evidence="1">
    <location>
        <begin position="234"/>
        <end position="252"/>
    </location>
</feature>
<reference evidence="3" key="1">
    <citation type="journal article" date="2019" name="Int. J. Syst. Evol. Microbiol.">
        <title>The Global Catalogue of Microorganisms (GCM) 10K type strain sequencing project: providing services to taxonomists for standard genome sequencing and annotation.</title>
        <authorList>
            <consortium name="The Broad Institute Genomics Platform"/>
            <consortium name="The Broad Institute Genome Sequencing Center for Infectious Disease"/>
            <person name="Wu L."/>
            <person name="Ma J."/>
        </authorList>
    </citation>
    <scope>NUCLEOTIDE SEQUENCE [LARGE SCALE GENOMIC DNA]</scope>
    <source>
        <strain evidence="3">JCM 18304</strain>
    </source>
</reference>
<dbReference type="PANTHER" id="PTHR36840">
    <property type="entry name" value="BLL5714 PROTEIN"/>
    <property type="match status" value="1"/>
</dbReference>
<gene>
    <name evidence="2" type="ORF">GCM10023322_62790</name>
</gene>
<feature type="transmembrane region" description="Helical" evidence="1">
    <location>
        <begin position="53"/>
        <end position="70"/>
    </location>
</feature>
<feature type="transmembrane region" description="Helical" evidence="1">
    <location>
        <begin position="272"/>
        <end position="296"/>
    </location>
</feature>
<evidence type="ECO:0000313" key="2">
    <source>
        <dbReference type="EMBL" id="GAA5195639.1"/>
    </source>
</evidence>
<feature type="transmembrane region" description="Helical" evidence="1">
    <location>
        <begin position="140"/>
        <end position="157"/>
    </location>
</feature>
<keyword evidence="1" id="KW-1133">Transmembrane helix</keyword>
<keyword evidence="1" id="KW-0812">Transmembrane</keyword>
<dbReference type="Pfam" id="PF06772">
    <property type="entry name" value="LtrA"/>
    <property type="match status" value="1"/>
</dbReference>
<feature type="transmembrane region" description="Helical" evidence="1">
    <location>
        <begin position="308"/>
        <end position="327"/>
    </location>
</feature>
<dbReference type="RefSeq" id="WP_345635738.1">
    <property type="nucleotide sequence ID" value="NZ_BAABJQ010000024.1"/>
</dbReference>
<dbReference type="InterPro" id="IPR010640">
    <property type="entry name" value="Low_temperature_requirement_A"/>
</dbReference>